<organism evidence="1 2">
    <name type="scientific">Synaphobranchus kaupii</name>
    <name type="common">Kaup's arrowtooth eel</name>
    <dbReference type="NCBI Taxonomy" id="118154"/>
    <lineage>
        <taxon>Eukaryota</taxon>
        <taxon>Metazoa</taxon>
        <taxon>Chordata</taxon>
        <taxon>Craniata</taxon>
        <taxon>Vertebrata</taxon>
        <taxon>Euteleostomi</taxon>
        <taxon>Actinopterygii</taxon>
        <taxon>Neopterygii</taxon>
        <taxon>Teleostei</taxon>
        <taxon>Anguilliformes</taxon>
        <taxon>Synaphobranchidae</taxon>
        <taxon>Synaphobranchus</taxon>
    </lineage>
</organism>
<dbReference type="AlphaFoldDB" id="A0A9Q1IEJ0"/>
<dbReference type="EMBL" id="JAINUF010000019">
    <property type="protein sequence ID" value="KAJ8336752.1"/>
    <property type="molecule type" value="Genomic_DNA"/>
</dbReference>
<comment type="caution">
    <text evidence="1">The sequence shown here is derived from an EMBL/GenBank/DDBJ whole genome shotgun (WGS) entry which is preliminary data.</text>
</comment>
<evidence type="ECO:0000313" key="1">
    <source>
        <dbReference type="EMBL" id="KAJ8336752.1"/>
    </source>
</evidence>
<gene>
    <name evidence="1" type="ORF">SKAU_G00379720</name>
</gene>
<sequence>MSKGGREDNASYIQEIDICEQLSNTSPASRVFDSGDQANRQRRELSVTLRTDSGLLIQRFLSEISIKLHVRQLGADGICRSSCIS</sequence>
<accession>A0A9Q1IEJ0</accession>
<evidence type="ECO:0000313" key="2">
    <source>
        <dbReference type="Proteomes" id="UP001152622"/>
    </source>
</evidence>
<proteinExistence type="predicted"/>
<keyword evidence="2" id="KW-1185">Reference proteome</keyword>
<name>A0A9Q1IEJ0_SYNKA</name>
<protein>
    <submittedName>
        <fullName evidence="1">Uncharacterized protein</fullName>
    </submittedName>
</protein>
<reference evidence="1" key="1">
    <citation type="journal article" date="2023" name="Science">
        <title>Genome structures resolve the early diversification of teleost fishes.</title>
        <authorList>
            <person name="Parey E."/>
            <person name="Louis A."/>
            <person name="Montfort J."/>
            <person name="Bouchez O."/>
            <person name="Roques C."/>
            <person name="Iampietro C."/>
            <person name="Lluch J."/>
            <person name="Castinel A."/>
            <person name="Donnadieu C."/>
            <person name="Desvignes T."/>
            <person name="Floi Bucao C."/>
            <person name="Jouanno E."/>
            <person name="Wen M."/>
            <person name="Mejri S."/>
            <person name="Dirks R."/>
            <person name="Jansen H."/>
            <person name="Henkel C."/>
            <person name="Chen W.J."/>
            <person name="Zahm M."/>
            <person name="Cabau C."/>
            <person name="Klopp C."/>
            <person name="Thompson A.W."/>
            <person name="Robinson-Rechavi M."/>
            <person name="Braasch I."/>
            <person name="Lecointre G."/>
            <person name="Bobe J."/>
            <person name="Postlethwait J.H."/>
            <person name="Berthelot C."/>
            <person name="Roest Crollius H."/>
            <person name="Guiguen Y."/>
        </authorList>
    </citation>
    <scope>NUCLEOTIDE SEQUENCE</scope>
    <source>
        <strain evidence="1">WJC10195</strain>
    </source>
</reference>
<dbReference type="Proteomes" id="UP001152622">
    <property type="component" value="Chromosome 19"/>
</dbReference>